<protein>
    <submittedName>
        <fullName evidence="1">Uncharacterized protein</fullName>
    </submittedName>
</protein>
<dbReference type="AlphaFoldDB" id="A0A2T8I8X2"/>
<name>A0A2T8I8X2_9POAL</name>
<reference evidence="1" key="1">
    <citation type="submission" date="2018-04" db="EMBL/GenBank/DDBJ databases">
        <title>WGS assembly of Panicum hallii.</title>
        <authorList>
            <person name="Lovell J."/>
            <person name="Jenkins J."/>
            <person name="Lowry D."/>
            <person name="Mamidi S."/>
            <person name="Sreedasyam A."/>
            <person name="Weng X."/>
            <person name="Barry K."/>
            <person name="Bonette J."/>
            <person name="Campitelli B."/>
            <person name="Daum C."/>
            <person name="Gordon S."/>
            <person name="Gould B."/>
            <person name="Lipzen A."/>
            <person name="Macqueen A."/>
            <person name="Palacio-Mejia J."/>
            <person name="Plott C."/>
            <person name="Shakirov E."/>
            <person name="Shu S."/>
            <person name="Yoshinaga Y."/>
            <person name="Zane M."/>
            <person name="Rokhsar D."/>
            <person name="Grimwood J."/>
            <person name="Schmutz J."/>
            <person name="Juenger T."/>
        </authorList>
    </citation>
    <scope>NUCLEOTIDE SEQUENCE [LARGE SCALE GENOMIC DNA]</scope>
    <source>
        <strain evidence="1">FIL2</strain>
    </source>
</reference>
<accession>A0A2T8I8X2</accession>
<dbReference type="Proteomes" id="UP000243499">
    <property type="component" value="Chromosome 8"/>
</dbReference>
<dbReference type="Gramene" id="PVH34122">
    <property type="protein sequence ID" value="PVH34122"/>
    <property type="gene ID" value="PAHAL_8G149600"/>
</dbReference>
<gene>
    <name evidence="1" type="ORF">PAHAL_8G149600</name>
</gene>
<dbReference type="EMBL" id="CM008053">
    <property type="protein sequence ID" value="PVH34122.1"/>
    <property type="molecule type" value="Genomic_DNA"/>
</dbReference>
<proteinExistence type="predicted"/>
<evidence type="ECO:0000313" key="1">
    <source>
        <dbReference type="EMBL" id="PVH34122.1"/>
    </source>
</evidence>
<sequence>MYAPTTAISLSVLKCYICNMSYVIKNNVCLVMIYSNQFTSVPCSYKRVAYHMSNNRRSALN</sequence>
<organism evidence="1">
    <name type="scientific">Panicum hallii</name>
    <dbReference type="NCBI Taxonomy" id="206008"/>
    <lineage>
        <taxon>Eukaryota</taxon>
        <taxon>Viridiplantae</taxon>
        <taxon>Streptophyta</taxon>
        <taxon>Embryophyta</taxon>
        <taxon>Tracheophyta</taxon>
        <taxon>Spermatophyta</taxon>
        <taxon>Magnoliopsida</taxon>
        <taxon>Liliopsida</taxon>
        <taxon>Poales</taxon>
        <taxon>Poaceae</taxon>
        <taxon>PACMAD clade</taxon>
        <taxon>Panicoideae</taxon>
        <taxon>Panicodae</taxon>
        <taxon>Paniceae</taxon>
        <taxon>Panicinae</taxon>
        <taxon>Panicum</taxon>
        <taxon>Panicum sect. Panicum</taxon>
    </lineage>
</organism>